<dbReference type="STRING" id="930990.A0A067MX72"/>
<proteinExistence type="predicted"/>
<dbReference type="HOGENOM" id="CLU_756464_0_0_1"/>
<keyword evidence="4" id="KW-1185">Reference proteome</keyword>
<feature type="region of interest" description="Disordered" evidence="1">
    <location>
        <begin position="1"/>
        <end position="81"/>
    </location>
</feature>
<evidence type="ECO:0000313" key="3">
    <source>
        <dbReference type="EMBL" id="KDQ16487.1"/>
    </source>
</evidence>
<dbReference type="Pfam" id="PF26617">
    <property type="entry name" value="CcmS-like"/>
    <property type="match status" value="1"/>
</dbReference>
<dbReference type="EMBL" id="KL198027">
    <property type="protein sequence ID" value="KDQ16487.1"/>
    <property type="molecule type" value="Genomic_DNA"/>
</dbReference>
<gene>
    <name evidence="3" type="ORF">BOTBODRAFT_30817</name>
</gene>
<evidence type="ECO:0000256" key="1">
    <source>
        <dbReference type="SAM" id="MobiDB-lite"/>
    </source>
</evidence>
<evidence type="ECO:0000313" key="4">
    <source>
        <dbReference type="Proteomes" id="UP000027195"/>
    </source>
</evidence>
<organism evidence="3 4">
    <name type="scientific">Botryobasidium botryosum (strain FD-172 SS1)</name>
    <dbReference type="NCBI Taxonomy" id="930990"/>
    <lineage>
        <taxon>Eukaryota</taxon>
        <taxon>Fungi</taxon>
        <taxon>Dikarya</taxon>
        <taxon>Basidiomycota</taxon>
        <taxon>Agaricomycotina</taxon>
        <taxon>Agaricomycetes</taxon>
        <taxon>Cantharellales</taxon>
        <taxon>Botryobasidiaceae</taxon>
        <taxon>Botryobasidium</taxon>
    </lineage>
</organism>
<sequence length="366" mass="40563">MLAGSGPASPDGAHVYRRTLSQRGSLGSGGVGGGGEHREGYGYNSEWAAEDQRFRRSPSNASRSPLPSTVRATSPRRTSRDLHIAAATLAKELSDRMHNAAGGYGGGMDEGPLQVNETGGAALEPAWKALYGRHRPVSNRLIWILPPEHDPRVFGRLDWIDRQAWGLCTYGVQRFLASRGRGALITNADYQSEPFSLEPTFDWITFEDVQGTDDKLLQESIACYNPATTVLVFVILVSKSRNSVGIWRRKLRIPHNISELYYSQIEDLKRELLQRKYIVMVEPGSSQASSTTAHNISPTNNAPPALGASLRRKPVPAYNHDDLKPAVFAPAPVLTTSTRTPALKKRRFGWIRWGKKDKKTLKKHRD</sequence>
<accession>A0A067MX72</accession>
<dbReference type="InParanoid" id="A0A067MX72"/>
<dbReference type="OrthoDB" id="3171339at2759"/>
<dbReference type="Proteomes" id="UP000027195">
    <property type="component" value="Unassembled WGS sequence"/>
</dbReference>
<feature type="domain" description="CcmS related" evidence="2">
    <location>
        <begin position="126"/>
        <end position="256"/>
    </location>
</feature>
<evidence type="ECO:0000259" key="2">
    <source>
        <dbReference type="Pfam" id="PF26617"/>
    </source>
</evidence>
<feature type="compositionally biased region" description="Polar residues" evidence="1">
    <location>
        <begin position="288"/>
        <end position="302"/>
    </location>
</feature>
<feature type="region of interest" description="Disordered" evidence="1">
    <location>
        <begin position="288"/>
        <end position="309"/>
    </location>
</feature>
<reference evidence="4" key="1">
    <citation type="journal article" date="2014" name="Proc. Natl. Acad. Sci. U.S.A.">
        <title>Extensive sampling of basidiomycete genomes demonstrates inadequacy of the white-rot/brown-rot paradigm for wood decay fungi.</title>
        <authorList>
            <person name="Riley R."/>
            <person name="Salamov A.A."/>
            <person name="Brown D.W."/>
            <person name="Nagy L.G."/>
            <person name="Floudas D."/>
            <person name="Held B.W."/>
            <person name="Levasseur A."/>
            <person name="Lombard V."/>
            <person name="Morin E."/>
            <person name="Otillar R."/>
            <person name="Lindquist E.A."/>
            <person name="Sun H."/>
            <person name="LaButti K.M."/>
            <person name="Schmutz J."/>
            <person name="Jabbour D."/>
            <person name="Luo H."/>
            <person name="Baker S.E."/>
            <person name="Pisabarro A.G."/>
            <person name="Walton J.D."/>
            <person name="Blanchette R.A."/>
            <person name="Henrissat B."/>
            <person name="Martin F."/>
            <person name="Cullen D."/>
            <person name="Hibbett D.S."/>
            <person name="Grigoriev I.V."/>
        </authorList>
    </citation>
    <scope>NUCLEOTIDE SEQUENCE [LARGE SCALE GENOMIC DNA]</scope>
    <source>
        <strain evidence="4">FD-172 SS1</strain>
    </source>
</reference>
<protein>
    <recommendedName>
        <fullName evidence="2">CcmS related domain-containing protein</fullName>
    </recommendedName>
</protein>
<feature type="compositionally biased region" description="Polar residues" evidence="1">
    <location>
        <begin position="57"/>
        <end position="76"/>
    </location>
</feature>
<dbReference type="AlphaFoldDB" id="A0A067MX72"/>
<dbReference type="InterPro" id="IPR058258">
    <property type="entry name" value="CcmS-like"/>
</dbReference>
<name>A0A067MX72_BOTB1</name>